<feature type="transmembrane region" description="Helical" evidence="1">
    <location>
        <begin position="97"/>
        <end position="124"/>
    </location>
</feature>
<gene>
    <name evidence="2" type="ORF">HOP59_15280</name>
</gene>
<evidence type="ECO:0000256" key="1">
    <source>
        <dbReference type="SAM" id="Phobius"/>
    </source>
</evidence>
<comment type="caution">
    <text evidence="2">The sequence shown here is derived from an EMBL/GenBank/DDBJ whole genome shotgun (WGS) entry which is preliminary data.</text>
</comment>
<keyword evidence="1" id="KW-0812">Transmembrane</keyword>
<dbReference type="EMBL" id="JABFTV010000008">
    <property type="protein sequence ID" value="MCE8025493.1"/>
    <property type="molecule type" value="Genomic_DNA"/>
</dbReference>
<evidence type="ECO:0000313" key="3">
    <source>
        <dbReference type="Proteomes" id="UP001320272"/>
    </source>
</evidence>
<proteinExistence type="predicted"/>
<accession>A0ABS9AVA5</accession>
<sequence length="171" mass="19007">MVVDEGRKLYITKGWVVIIFIYYLILFLVSSIAMGYMLFYGSSLGLDVFKQALIGSVSIALAAACAAYIRKLYKLCFNFSSEQDGDDQLFLKRMGTVVYFIVRPLFSILFSALVVAGIRSGIILSSSSELQLDEGFIYLTMVSSFYVGFLSGDFIKKLESKGQKKLDSLIG</sequence>
<keyword evidence="1" id="KW-0472">Membrane</keyword>
<protein>
    <submittedName>
        <fullName evidence="2">Uncharacterized protein</fullName>
    </submittedName>
</protein>
<feature type="transmembrane region" description="Helical" evidence="1">
    <location>
        <begin position="51"/>
        <end position="69"/>
    </location>
</feature>
<reference evidence="2 3" key="1">
    <citation type="journal article" date="2021" name="Front. Microbiol.">
        <title>Aerobic Denitrification and Heterotrophic Sulfur Oxidation in the Genus Halomonas Revealed by Six Novel Species Characterizations and Genome-Based Analysis.</title>
        <authorList>
            <person name="Wang L."/>
            <person name="Shao Z."/>
        </authorList>
    </citation>
    <scope>NUCLEOTIDE SEQUENCE [LARGE SCALE GENOMIC DNA]</scope>
    <source>
        <strain evidence="2 3">MCCC 1A11058</strain>
    </source>
</reference>
<keyword evidence="1" id="KW-1133">Transmembrane helix</keyword>
<evidence type="ECO:0000313" key="2">
    <source>
        <dbReference type="EMBL" id="MCE8025493.1"/>
    </source>
</evidence>
<dbReference type="Proteomes" id="UP001320272">
    <property type="component" value="Unassembled WGS sequence"/>
</dbReference>
<dbReference type="RefSeq" id="WP_234254538.1">
    <property type="nucleotide sequence ID" value="NZ_JABFTV010000008.1"/>
</dbReference>
<organism evidence="2 3">
    <name type="scientific">Billgrantia aerodenitrificans</name>
    <dbReference type="NCBI Taxonomy" id="2733483"/>
    <lineage>
        <taxon>Bacteria</taxon>
        <taxon>Pseudomonadati</taxon>
        <taxon>Pseudomonadota</taxon>
        <taxon>Gammaproteobacteria</taxon>
        <taxon>Oceanospirillales</taxon>
        <taxon>Halomonadaceae</taxon>
        <taxon>Billgrantia</taxon>
    </lineage>
</organism>
<keyword evidence="3" id="KW-1185">Reference proteome</keyword>
<name>A0ABS9AVA5_9GAMM</name>
<feature type="transmembrane region" description="Helical" evidence="1">
    <location>
        <begin position="15"/>
        <end position="39"/>
    </location>
</feature>
<feature type="transmembrane region" description="Helical" evidence="1">
    <location>
        <begin position="136"/>
        <end position="155"/>
    </location>
</feature>